<evidence type="ECO:0000313" key="3">
    <source>
        <dbReference type="Proteomes" id="UP000005237"/>
    </source>
</evidence>
<sequence length="133" mass="15300">MYLMVFHSPAQMKDMNKYLMNMACWTRLMDLMYSLFVIPYFFIPTLVVLPVGVFSLIGIPTEVQLVMLAIIISVLVNLSSIIITFHGTVTSVSTIAINRPFRNRVKVWLFPKKFLHRRSSTLLNLLTVSSSWI</sequence>
<dbReference type="InterPro" id="IPR019422">
    <property type="entry name" value="7TM_GPCR_serpentine_rcpt_Srh"/>
</dbReference>
<dbReference type="Proteomes" id="UP000005237">
    <property type="component" value="Unassembled WGS sequence"/>
</dbReference>
<name>A0A8R1E0V7_CAEJA</name>
<reference evidence="3" key="1">
    <citation type="submission" date="2010-08" db="EMBL/GenBank/DDBJ databases">
        <authorList>
            <consortium name="Caenorhabditis japonica Sequencing Consortium"/>
            <person name="Wilson R.K."/>
        </authorList>
    </citation>
    <scope>NUCLEOTIDE SEQUENCE [LARGE SCALE GENOMIC DNA]</scope>
    <source>
        <strain evidence="3">DF5081</strain>
    </source>
</reference>
<dbReference type="Pfam" id="PF10318">
    <property type="entry name" value="7TM_GPCR_Srh"/>
    <property type="match status" value="1"/>
</dbReference>
<proteinExistence type="predicted"/>
<evidence type="ECO:0000313" key="2">
    <source>
        <dbReference type="EnsemblMetazoa" id="CJA15959a.1"/>
    </source>
</evidence>
<keyword evidence="1" id="KW-0812">Transmembrane</keyword>
<protein>
    <submittedName>
        <fullName evidence="2">Uncharacterized protein</fullName>
    </submittedName>
</protein>
<keyword evidence="1" id="KW-0472">Membrane</keyword>
<organism evidence="2 3">
    <name type="scientific">Caenorhabditis japonica</name>
    <dbReference type="NCBI Taxonomy" id="281687"/>
    <lineage>
        <taxon>Eukaryota</taxon>
        <taxon>Metazoa</taxon>
        <taxon>Ecdysozoa</taxon>
        <taxon>Nematoda</taxon>
        <taxon>Chromadorea</taxon>
        <taxon>Rhabditida</taxon>
        <taxon>Rhabditina</taxon>
        <taxon>Rhabditomorpha</taxon>
        <taxon>Rhabditoidea</taxon>
        <taxon>Rhabditidae</taxon>
        <taxon>Peloderinae</taxon>
        <taxon>Caenorhabditis</taxon>
    </lineage>
</organism>
<keyword evidence="3" id="KW-1185">Reference proteome</keyword>
<evidence type="ECO:0000256" key="1">
    <source>
        <dbReference type="SAM" id="Phobius"/>
    </source>
</evidence>
<feature type="transmembrane region" description="Helical" evidence="1">
    <location>
        <begin position="65"/>
        <end position="97"/>
    </location>
</feature>
<reference evidence="2" key="2">
    <citation type="submission" date="2022-06" db="UniProtKB">
        <authorList>
            <consortium name="EnsemblMetazoa"/>
        </authorList>
    </citation>
    <scope>IDENTIFICATION</scope>
    <source>
        <strain evidence="2">DF5081</strain>
    </source>
</reference>
<keyword evidence="1" id="KW-1133">Transmembrane helix</keyword>
<accession>A0A8R1E0V7</accession>
<dbReference type="EnsemblMetazoa" id="CJA15959a.1">
    <property type="protein sequence ID" value="CJA15959a.1"/>
    <property type="gene ID" value="WBGene00135163"/>
</dbReference>
<dbReference type="AlphaFoldDB" id="A0A8R1E0V7"/>
<feature type="transmembrane region" description="Helical" evidence="1">
    <location>
        <begin position="31"/>
        <end position="59"/>
    </location>
</feature>